<dbReference type="EMBL" id="NGJN01000001">
    <property type="protein sequence ID" value="OZV70708.1"/>
    <property type="molecule type" value="Genomic_DNA"/>
</dbReference>
<reference evidence="1 2" key="1">
    <citation type="submission" date="2017-05" db="EMBL/GenBank/DDBJ databases">
        <title>The draft genome sequence of Idiomarina salinarum WNB302.</title>
        <authorList>
            <person name="Sun Y."/>
            <person name="Chen B."/>
            <person name="Du Z."/>
        </authorList>
    </citation>
    <scope>NUCLEOTIDE SEQUENCE [LARGE SCALE GENOMIC DNA]</scope>
    <source>
        <strain evidence="1 2">WNB302</strain>
    </source>
</reference>
<accession>A0A265UZF8</accession>
<evidence type="ECO:0000313" key="2">
    <source>
        <dbReference type="Proteomes" id="UP000216840"/>
    </source>
</evidence>
<sequence length="779" mass="88219">MFFCSVIAQTPNTIIEHFENYVEAPREVAYVHLNKSSYIKGEMMGFTAYIFDKSTKATSQLTTNLYCTITDENNTPIKEALIRVDEGIASNVFNIDSSFTSGRYTFKAYTNWMRNFKEPNHFEASFRVIQANDSTIQTKLNGSSDIDLQVLGEGGHILYNVNNTIGIIAKNKFGYGVKGASGTIRDEKDNIITEFKLNEVGLAKALFNPKPSANYKAVLDIDGQLTVKSIENIKLTGINMSMAPLSEKVNILFSTNERSIKQLANKTFKIAHHNGVEIYIVEFKLNSEGKALVSFPKESLFKGINIFTVLDEKNRPTLERLLFNKNGIKHHKASSVESLKDKDSLRVKIEFNLNDKVEWSNLSVSTLPTGTKSYDHNSSLLSQLYIRPYINGYLENGQDYFKDNNRITAYNLDLLMLTQGWSSYSWGNIFNTDKTVLKYPFENGIDITAKINKNQSGTYVLYPFENDNTQLFDVPEGKDAFQLKSNFPMEDDFLRVSYIGPGEKNSYKAPKLYLTFSPNIFPSFDLSYNSLAKVYLKETQNISAVKIPEAWKKVEQLEEVIVKSKKNKSRAETLKNNVVNSRIAILNDNVANLRIDLYIQRLGFITNYNYFTGGLTITNPRVNWGNPVPAVYLDDVLVGGYGQNATFDILTTLTTKDVDYIEYELYGIGGGINGGAGFIKIYTIPRDNNKGANKSLSTYLVPLRFSSNKSFYTPKYTNFDNQFFEDYAAIDWHPNLKLDDSGAVFLTIDNSRTDDITLFIEGVINEDEYISQKIELNKY</sequence>
<comment type="caution">
    <text evidence="1">The sequence shown here is derived from an EMBL/GenBank/DDBJ whole genome shotgun (WGS) entry which is preliminary data.</text>
</comment>
<proteinExistence type="predicted"/>
<gene>
    <name evidence="1" type="ORF">CA834_00930</name>
</gene>
<protein>
    <recommendedName>
        <fullName evidence="3">TonB-dependent receptor plug domain-containing protein</fullName>
    </recommendedName>
</protein>
<evidence type="ECO:0008006" key="3">
    <source>
        <dbReference type="Google" id="ProtNLM"/>
    </source>
</evidence>
<organism evidence="1 2">
    <name type="scientific">Winogradskyella aurantia</name>
    <dbReference type="NCBI Taxonomy" id="1915063"/>
    <lineage>
        <taxon>Bacteria</taxon>
        <taxon>Pseudomonadati</taxon>
        <taxon>Bacteroidota</taxon>
        <taxon>Flavobacteriia</taxon>
        <taxon>Flavobacteriales</taxon>
        <taxon>Flavobacteriaceae</taxon>
        <taxon>Winogradskyella</taxon>
    </lineage>
</organism>
<dbReference type="Proteomes" id="UP000216840">
    <property type="component" value="Unassembled WGS sequence"/>
</dbReference>
<dbReference type="Gene3D" id="2.60.40.1930">
    <property type="match status" value="1"/>
</dbReference>
<evidence type="ECO:0000313" key="1">
    <source>
        <dbReference type="EMBL" id="OZV70708.1"/>
    </source>
</evidence>
<keyword evidence="2" id="KW-1185">Reference proteome</keyword>
<dbReference type="AlphaFoldDB" id="A0A265UZF8"/>
<name>A0A265UZF8_9FLAO</name>